<gene>
    <name evidence="1" type="ORF">NQ502_18505</name>
</gene>
<dbReference type="EMBL" id="CP102290">
    <property type="protein sequence ID" value="UWP59323.1"/>
    <property type="molecule type" value="Genomic_DNA"/>
</dbReference>
<sequence length="70" mass="8560">MSTEYRDKILQFLMMDDSEFLIQYLYDMEFKDLKDFTEEFPEFMTDLNNDEIINTLKNTVYQEILKKLGI</sequence>
<protein>
    <submittedName>
        <fullName evidence="1">Uncharacterized protein</fullName>
    </submittedName>
</protein>
<keyword evidence="2" id="KW-1185">Reference proteome</keyword>
<proteinExistence type="predicted"/>
<evidence type="ECO:0000313" key="2">
    <source>
        <dbReference type="Proteomes" id="UP001060164"/>
    </source>
</evidence>
<reference evidence="1" key="1">
    <citation type="journal article" date="2022" name="Cell">
        <title>Design, construction, and in vivo augmentation of a complex gut microbiome.</title>
        <authorList>
            <person name="Cheng A.G."/>
            <person name="Ho P.Y."/>
            <person name="Aranda-Diaz A."/>
            <person name="Jain S."/>
            <person name="Yu F.B."/>
            <person name="Meng X."/>
            <person name="Wang M."/>
            <person name="Iakiviak M."/>
            <person name="Nagashima K."/>
            <person name="Zhao A."/>
            <person name="Murugkar P."/>
            <person name="Patil A."/>
            <person name="Atabakhsh K."/>
            <person name="Weakley A."/>
            <person name="Yan J."/>
            <person name="Brumbaugh A.R."/>
            <person name="Higginbottom S."/>
            <person name="Dimas A."/>
            <person name="Shiver A.L."/>
            <person name="Deutschbauer A."/>
            <person name="Neff N."/>
            <person name="Sonnenburg J.L."/>
            <person name="Huang K.C."/>
            <person name="Fischbach M.A."/>
        </authorList>
    </citation>
    <scope>NUCLEOTIDE SEQUENCE</scope>
    <source>
        <strain evidence="1">DSM 19829</strain>
    </source>
</reference>
<dbReference type="Proteomes" id="UP001060164">
    <property type="component" value="Chromosome"/>
</dbReference>
<name>A0ABY5VGN3_9FIRM</name>
<accession>A0ABY5VGN3</accession>
<organism evidence="1 2">
    <name type="scientific">Ruminococcus gauvreauii</name>
    <dbReference type="NCBI Taxonomy" id="438033"/>
    <lineage>
        <taxon>Bacteria</taxon>
        <taxon>Bacillati</taxon>
        <taxon>Bacillota</taxon>
        <taxon>Clostridia</taxon>
        <taxon>Eubacteriales</taxon>
        <taxon>Oscillospiraceae</taxon>
        <taxon>Ruminococcus</taxon>
    </lineage>
</organism>
<dbReference type="RefSeq" id="WP_028527948.1">
    <property type="nucleotide sequence ID" value="NZ_CABLBR010000006.1"/>
</dbReference>
<evidence type="ECO:0000313" key="1">
    <source>
        <dbReference type="EMBL" id="UWP59323.1"/>
    </source>
</evidence>